<dbReference type="PANTHER" id="PTHR12894:SF27">
    <property type="entry name" value="TRANSFORMING GROWTH FACTOR-BETA RECEPTOR-ASSOCIATED PROTEIN 1"/>
    <property type="match status" value="1"/>
</dbReference>
<dbReference type="PROSITE" id="PS50219">
    <property type="entry name" value="CNH"/>
    <property type="match status" value="1"/>
</dbReference>
<evidence type="ECO:0000256" key="3">
    <source>
        <dbReference type="ARBA" id="ARBA00022490"/>
    </source>
</evidence>
<keyword evidence="5" id="KW-0472">Membrane</keyword>
<dbReference type="HOGENOM" id="CLU_008225_0_0_1"/>
<proteinExistence type="predicted"/>
<accession>A0A0C3GQY4</accession>
<dbReference type="AlphaFoldDB" id="A0A0C3GQY4"/>
<keyword evidence="5" id="KW-0812">Transmembrane</keyword>
<keyword evidence="2" id="KW-0813">Transport</keyword>
<name>A0A0C3GQY4_OIDMZ</name>
<evidence type="ECO:0000259" key="6">
    <source>
        <dbReference type="PROSITE" id="PS50219"/>
    </source>
</evidence>
<evidence type="ECO:0000313" key="8">
    <source>
        <dbReference type="Proteomes" id="UP000054321"/>
    </source>
</evidence>
<protein>
    <recommendedName>
        <fullName evidence="6">CNH domain-containing protein</fullName>
    </recommendedName>
</protein>
<evidence type="ECO:0000256" key="4">
    <source>
        <dbReference type="ARBA" id="ARBA00022927"/>
    </source>
</evidence>
<dbReference type="InterPro" id="IPR032914">
    <property type="entry name" value="Vam6/VPS39/TRAP1"/>
</dbReference>
<reference evidence="8" key="2">
    <citation type="submission" date="2015-01" db="EMBL/GenBank/DDBJ databases">
        <title>Evolutionary Origins and Diversification of the Mycorrhizal Mutualists.</title>
        <authorList>
            <consortium name="DOE Joint Genome Institute"/>
            <consortium name="Mycorrhizal Genomics Consortium"/>
            <person name="Kohler A."/>
            <person name="Kuo A."/>
            <person name="Nagy L.G."/>
            <person name="Floudas D."/>
            <person name="Copeland A."/>
            <person name="Barry K.W."/>
            <person name="Cichocki N."/>
            <person name="Veneault-Fourrey C."/>
            <person name="LaButti K."/>
            <person name="Lindquist E.A."/>
            <person name="Lipzen A."/>
            <person name="Lundell T."/>
            <person name="Morin E."/>
            <person name="Murat C."/>
            <person name="Riley R."/>
            <person name="Ohm R."/>
            <person name="Sun H."/>
            <person name="Tunlid A."/>
            <person name="Henrissat B."/>
            <person name="Grigoriev I.V."/>
            <person name="Hibbett D.S."/>
            <person name="Martin F."/>
        </authorList>
    </citation>
    <scope>NUCLEOTIDE SEQUENCE [LARGE SCALE GENOMIC DNA]</scope>
    <source>
        <strain evidence="8">Zn</strain>
    </source>
</reference>
<comment type="subcellular location">
    <subcellularLocation>
        <location evidence="1">Cytoplasm</location>
    </subcellularLocation>
</comment>
<feature type="domain" description="CNH" evidence="6">
    <location>
        <begin position="33"/>
        <end position="331"/>
    </location>
</feature>
<dbReference type="GO" id="GO:0005737">
    <property type="term" value="C:cytoplasm"/>
    <property type="evidence" value="ECO:0007669"/>
    <property type="project" value="UniProtKB-SubCell"/>
</dbReference>
<dbReference type="STRING" id="913774.A0A0C3GQY4"/>
<dbReference type="Proteomes" id="UP000054321">
    <property type="component" value="Unassembled WGS sequence"/>
</dbReference>
<evidence type="ECO:0000256" key="2">
    <source>
        <dbReference type="ARBA" id="ARBA00022448"/>
    </source>
</evidence>
<dbReference type="GO" id="GO:0016020">
    <property type="term" value="C:membrane"/>
    <property type="evidence" value="ECO:0007669"/>
    <property type="project" value="TreeGrafter"/>
</dbReference>
<keyword evidence="4" id="KW-0653">Protein transport</keyword>
<dbReference type="InterPro" id="IPR001180">
    <property type="entry name" value="CNH_dom"/>
</dbReference>
<dbReference type="PANTHER" id="PTHR12894">
    <property type="entry name" value="CNH DOMAIN CONTAINING"/>
    <property type="match status" value="1"/>
</dbReference>
<reference evidence="7 8" key="1">
    <citation type="submission" date="2014-04" db="EMBL/GenBank/DDBJ databases">
        <authorList>
            <consortium name="DOE Joint Genome Institute"/>
            <person name="Kuo A."/>
            <person name="Martino E."/>
            <person name="Perotto S."/>
            <person name="Kohler A."/>
            <person name="Nagy L.G."/>
            <person name="Floudas D."/>
            <person name="Copeland A."/>
            <person name="Barry K.W."/>
            <person name="Cichocki N."/>
            <person name="Veneault-Fourrey C."/>
            <person name="LaButti K."/>
            <person name="Lindquist E.A."/>
            <person name="Lipzen A."/>
            <person name="Lundell T."/>
            <person name="Morin E."/>
            <person name="Murat C."/>
            <person name="Sun H."/>
            <person name="Tunlid A."/>
            <person name="Henrissat B."/>
            <person name="Grigoriev I.V."/>
            <person name="Hibbett D.S."/>
            <person name="Martin F."/>
            <person name="Nordberg H.P."/>
            <person name="Cantor M.N."/>
            <person name="Hua S.X."/>
        </authorList>
    </citation>
    <scope>NUCLEOTIDE SEQUENCE [LARGE SCALE GENOMIC DNA]</scope>
    <source>
        <strain evidence="7 8">Zn</strain>
    </source>
</reference>
<sequence>MADTEEWPLESGSYILRRLVDNVALNATGDNRNVSITCVEMWNSNLYIGTSAGEILHYVQTPLHPADPSSEDIFILAVRLNPPVNEQGATGIQQILLLPNANKACILSNSSLSFYTLPELSPAFPQLEPWRCGWVGGIDLEADESGQYEAVIMVGLRNRITLVKVAEQPMRVRDIEFRSCLSAARRGNFACVADARTYTLLDVGRQQKIPLFSISSVDDQSIENTGTTASSDEPRLRPLIESPNSNVFLLVMGTTPPEPGVGVLVDLDGEITCGTIEFASYPDSIVVDGQDLDVASTQIADGMPKEVCVLATVRRQVGESPTKDVQIQHFDIDTGEGSPKKEWLGISSQTHGVTDVLGLRQIVASVKVSLPEITDRLAMSPIQFLSSSTTESNNLSIIKRQREEREFINNLCKIDARITVWVGDEVFWILRNPMILRLDAHLRLAQSTSMDTNAIRTLINDIRGINPQTEFDFFTLTYIRQKAAILLFMDLILCTASGMLATTHDINATERALAESEVDPRVILAFLPLRDEIVCSQNGVWVQAGLKGLLDQLLAQNDISKMPTDPDGCYDHNILRLVYRILLFWRQKRGHPSITDSSYIFRTVDSTLLHILLLCDSNTACGPAAAGSMRAELNSLVDAGVEDVDRAIVLLEQFERLYTLSRLYLSQKQPAKVLQTWQRIICGEGDSRREFIDGEQQFRIYLSKLRNRQLVEEYGTWLAKRNPALGVQVFVDDNSRTKFLQADTLELLRNRAPGAIRKYLEHLVFRKKQPQHTNELISFYLDTVLAELGSSESSQATIISTYKSYRALRPPKSTYLQFIANTATSSDEWQTCRNSLLQLLDATQDAVYSYDVTTVLQRIMPFKSHLIPEMIILYGRQGRHEEAIRLLTHSLGDFEMAASYCLSCGRSIFGETVDEIDFRVLPAAKEQGKLLNMLLEEFLRIEDISDRIELTSELLERFGRRFDILHVLSLLPSSWLIGNYSSFFISALRRHVRHRNETSIVKALSDAEHIIVNVNFIEMVEARGPIME</sequence>
<dbReference type="EMBL" id="KN832903">
    <property type="protein sequence ID" value="KIM92906.1"/>
    <property type="molecule type" value="Genomic_DNA"/>
</dbReference>
<dbReference type="GO" id="GO:0034058">
    <property type="term" value="P:endosomal vesicle fusion"/>
    <property type="evidence" value="ECO:0007669"/>
    <property type="project" value="TreeGrafter"/>
</dbReference>
<keyword evidence="8" id="KW-1185">Reference proteome</keyword>
<dbReference type="GO" id="GO:0015031">
    <property type="term" value="P:protein transport"/>
    <property type="evidence" value="ECO:0007669"/>
    <property type="project" value="UniProtKB-KW"/>
</dbReference>
<keyword evidence="5" id="KW-1133">Transmembrane helix</keyword>
<evidence type="ECO:0000256" key="5">
    <source>
        <dbReference type="SAM" id="Phobius"/>
    </source>
</evidence>
<evidence type="ECO:0000313" key="7">
    <source>
        <dbReference type="EMBL" id="KIM92906.1"/>
    </source>
</evidence>
<keyword evidence="3" id="KW-0963">Cytoplasm</keyword>
<dbReference type="OrthoDB" id="5325112at2759"/>
<feature type="transmembrane region" description="Helical" evidence="5">
    <location>
        <begin position="964"/>
        <end position="985"/>
    </location>
</feature>
<evidence type="ECO:0000256" key="1">
    <source>
        <dbReference type="ARBA" id="ARBA00004496"/>
    </source>
</evidence>
<dbReference type="GO" id="GO:0006914">
    <property type="term" value="P:autophagy"/>
    <property type="evidence" value="ECO:0007669"/>
    <property type="project" value="TreeGrafter"/>
</dbReference>
<dbReference type="InParanoid" id="A0A0C3GQY4"/>
<organism evidence="7 8">
    <name type="scientific">Oidiodendron maius (strain Zn)</name>
    <dbReference type="NCBI Taxonomy" id="913774"/>
    <lineage>
        <taxon>Eukaryota</taxon>
        <taxon>Fungi</taxon>
        <taxon>Dikarya</taxon>
        <taxon>Ascomycota</taxon>
        <taxon>Pezizomycotina</taxon>
        <taxon>Leotiomycetes</taxon>
        <taxon>Leotiomycetes incertae sedis</taxon>
        <taxon>Myxotrichaceae</taxon>
        <taxon>Oidiodendron</taxon>
    </lineage>
</organism>
<gene>
    <name evidence="7" type="ORF">OIDMADRAFT_184991</name>
</gene>